<dbReference type="RefSeq" id="YP_009104834.1">
    <property type="nucleotide sequence ID" value="NC_025524.1"/>
</dbReference>
<dbReference type="SMART" id="SM01390">
    <property type="entry name" value="Ribosomal_S4"/>
    <property type="match status" value="1"/>
</dbReference>
<name>A0A097KJH7_9CHLO</name>
<dbReference type="GO" id="GO:0019843">
    <property type="term" value="F:rRNA binding"/>
    <property type="evidence" value="ECO:0007669"/>
    <property type="project" value="UniProtKB-UniRule"/>
</dbReference>
<keyword evidence="5 7" id="KW-0687">Ribonucleoprotein</keyword>
<proteinExistence type="inferred from homology"/>
<dbReference type="Pfam" id="PF01479">
    <property type="entry name" value="S4"/>
    <property type="match status" value="1"/>
</dbReference>
<dbReference type="GeneID" id="31078300"/>
<evidence type="ECO:0000256" key="7">
    <source>
        <dbReference type="HAMAP-Rule" id="MF_01306"/>
    </source>
</evidence>
<dbReference type="FunFam" id="3.10.290.10:FF:000001">
    <property type="entry name" value="30S ribosomal protein S4"/>
    <property type="match status" value="1"/>
</dbReference>
<dbReference type="InterPro" id="IPR001912">
    <property type="entry name" value="Ribosomal_uS4_N"/>
</dbReference>
<dbReference type="PROSITE" id="PS50889">
    <property type="entry name" value="S4"/>
    <property type="match status" value="1"/>
</dbReference>
<dbReference type="EMBL" id="KM462860">
    <property type="protein sequence ID" value="AIT93369.1"/>
    <property type="molecule type" value="Genomic_DNA"/>
</dbReference>
<accession>A0A097KJH7</accession>
<keyword evidence="11" id="KW-0934">Plastid</keyword>
<comment type="function">
    <text evidence="7">One of the primary rRNA binding proteins, it binds directly to 16S rRNA where it nucleates assembly of the body of the 30S subunit.</text>
</comment>
<evidence type="ECO:0000259" key="10">
    <source>
        <dbReference type="SMART" id="SM01390"/>
    </source>
</evidence>
<dbReference type="Pfam" id="PF00163">
    <property type="entry name" value="Ribosomal_S4"/>
    <property type="match status" value="1"/>
</dbReference>
<feature type="region of interest" description="Disordered" evidence="8">
    <location>
        <begin position="15"/>
        <end position="42"/>
    </location>
</feature>
<evidence type="ECO:0000256" key="8">
    <source>
        <dbReference type="SAM" id="MobiDB-lite"/>
    </source>
</evidence>
<feature type="domain" description="RNA-binding S4" evidence="9">
    <location>
        <begin position="95"/>
        <end position="151"/>
    </location>
</feature>
<organism evidence="11">
    <name type="scientific">Symbiochloris handae</name>
    <dbReference type="NCBI Taxonomy" id="1853882"/>
    <lineage>
        <taxon>Eukaryota</taxon>
        <taxon>Viridiplantae</taxon>
        <taxon>Chlorophyta</taxon>
        <taxon>core chlorophytes</taxon>
        <taxon>Trebouxiophyceae</taxon>
        <taxon>Trebouxiales</taxon>
        <taxon>Trebouxiaceae</taxon>
        <taxon>Symbiochloris</taxon>
    </lineage>
</organism>
<comment type="subunit">
    <text evidence="7">Part of the 30S ribosomal subunit. Contacts protein S5. The interaction surface between S4 and S5 is involved in control of translational fidelity.</text>
</comment>
<dbReference type="GO" id="GO:0009507">
    <property type="term" value="C:chloroplast"/>
    <property type="evidence" value="ECO:0007669"/>
    <property type="project" value="UniProtKB-SubCell"/>
</dbReference>
<dbReference type="SUPFAM" id="SSF55174">
    <property type="entry name" value="Alpha-L RNA-binding motif"/>
    <property type="match status" value="1"/>
</dbReference>
<dbReference type="GO" id="GO:0042274">
    <property type="term" value="P:ribosomal small subunit biogenesis"/>
    <property type="evidence" value="ECO:0007669"/>
    <property type="project" value="TreeGrafter"/>
</dbReference>
<keyword evidence="4 7" id="KW-0689">Ribosomal protein</keyword>
<evidence type="ECO:0000256" key="2">
    <source>
        <dbReference type="ARBA" id="ARBA00022730"/>
    </source>
</evidence>
<dbReference type="GO" id="GO:0003735">
    <property type="term" value="F:structural constituent of ribosome"/>
    <property type="evidence" value="ECO:0007669"/>
    <property type="project" value="InterPro"/>
</dbReference>
<keyword evidence="11" id="KW-0150">Chloroplast</keyword>
<dbReference type="InterPro" id="IPR022801">
    <property type="entry name" value="Ribosomal_uS4"/>
</dbReference>
<dbReference type="InterPro" id="IPR005709">
    <property type="entry name" value="Ribosomal_uS4_bac-type"/>
</dbReference>
<feature type="compositionally biased region" description="Polar residues" evidence="8">
    <location>
        <begin position="28"/>
        <end position="41"/>
    </location>
</feature>
<dbReference type="SMART" id="SM00363">
    <property type="entry name" value="S4"/>
    <property type="match status" value="1"/>
</dbReference>
<dbReference type="Gene3D" id="3.10.290.10">
    <property type="entry name" value="RNA-binding S4 domain"/>
    <property type="match status" value="1"/>
</dbReference>
<dbReference type="NCBIfam" id="NF003717">
    <property type="entry name" value="PRK05327.1"/>
    <property type="match status" value="1"/>
</dbReference>
<evidence type="ECO:0000259" key="9">
    <source>
        <dbReference type="SMART" id="SM00363"/>
    </source>
</evidence>
<dbReference type="NCBIfam" id="TIGR01017">
    <property type="entry name" value="rpsD_bact"/>
    <property type="match status" value="1"/>
</dbReference>
<dbReference type="AlphaFoldDB" id="A0A097KJH7"/>
<dbReference type="GO" id="GO:0015935">
    <property type="term" value="C:small ribosomal subunit"/>
    <property type="evidence" value="ECO:0007669"/>
    <property type="project" value="InterPro"/>
</dbReference>
<reference evidence="11" key="1">
    <citation type="journal article" date="2014" name="BMC Evol. Biol.">
        <title>Chloroplast phylogenomic analysis resolves deep-level relationships within the green algal class Trebouxiophyceae.</title>
        <authorList>
            <person name="Lemieux C."/>
            <person name="Otis C."/>
            <person name="Turmel M."/>
        </authorList>
    </citation>
    <scope>NUCLEOTIDE SEQUENCE</scope>
</reference>
<dbReference type="PANTHER" id="PTHR11831">
    <property type="entry name" value="30S 40S RIBOSOMAL PROTEIN"/>
    <property type="match status" value="1"/>
</dbReference>
<evidence type="ECO:0000256" key="6">
    <source>
        <dbReference type="ARBA" id="ARBA00035158"/>
    </source>
</evidence>
<dbReference type="InterPro" id="IPR036986">
    <property type="entry name" value="S4_RNA-bd_sf"/>
</dbReference>
<protein>
    <recommendedName>
        <fullName evidence="6 7">Small ribosomal subunit protein uS4c</fullName>
    </recommendedName>
</protein>
<evidence type="ECO:0000256" key="1">
    <source>
        <dbReference type="ARBA" id="ARBA00007465"/>
    </source>
</evidence>
<evidence type="ECO:0000313" key="11">
    <source>
        <dbReference type="EMBL" id="AIT93369.1"/>
    </source>
</evidence>
<keyword evidence="3 7" id="KW-0694">RNA-binding</keyword>
<dbReference type="GO" id="GO:0006412">
    <property type="term" value="P:translation"/>
    <property type="evidence" value="ECO:0007669"/>
    <property type="project" value="UniProtKB-UniRule"/>
</dbReference>
<dbReference type="HAMAP" id="MF_01306_B">
    <property type="entry name" value="Ribosomal_uS4_B"/>
    <property type="match status" value="1"/>
</dbReference>
<feature type="domain" description="Small ribosomal subunit protein uS4 N-terminal" evidence="10">
    <location>
        <begin position="3"/>
        <end position="94"/>
    </location>
</feature>
<dbReference type="InterPro" id="IPR002942">
    <property type="entry name" value="S4_RNA-bd"/>
</dbReference>
<gene>
    <name evidence="7 11" type="primary">rps4</name>
</gene>
<sequence length="207" mass="23872">MSRYHGPRLRIIRRLGELPALTRKKPKNQNPPGQHGSTQGSFFKKKSSQYGIRLREKQKLRFNYGITESQLRRYAAQAKKEKGSTGDRLLQLLEMRVDNLIFRLGMAPTVVAARQLVVHGHILINGRTTTVPNYQCSSKDEISVSEKKNSQQLITSYLENSNQNDIPPHLTFQKDKMTGFVHREIDRRWVGLPIDDLLVVEFYSNRV</sequence>
<comment type="subcellular location">
    <subcellularLocation>
        <location evidence="7">Plastid</location>
        <location evidence="7">Chloroplast</location>
    </subcellularLocation>
</comment>
<dbReference type="PANTHER" id="PTHR11831:SF4">
    <property type="entry name" value="SMALL RIBOSOMAL SUBUNIT PROTEIN US4M"/>
    <property type="match status" value="1"/>
</dbReference>
<dbReference type="CDD" id="cd00165">
    <property type="entry name" value="S4"/>
    <property type="match status" value="1"/>
</dbReference>
<evidence type="ECO:0000256" key="4">
    <source>
        <dbReference type="ARBA" id="ARBA00022980"/>
    </source>
</evidence>
<keyword evidence="2 7" id="KW-0699">rRNA-binding</keyword>
<comment type="function">
    <text evidence="7">With S5 and S12 plays an important role in translational accuracy.</text>
</comment>
<evidence type="ECO:0000256" key="5">
    <source>
        <dbReference type="ARBA" id="ARBA00023274"/>
    </source>
</evidence>
<geneLocation type="chloroplast" evidence="11"/>
<comment type="similarity">
    <text evidence="1 7">Belongs to the universal ribosomal protein uS4 family.</text>
</comment>
<dbReference type="Gene3D" id="1.10.1050.10">
    <property type="entry name" value="Ribosomal Protein S4 Delta 41, Chain A, domain 1"/>
    <property type="match status" value="1"/>
</dbReference>
<dbReference type="FunFam" id="1.10.1050.10:FF:000002">
    <property type="entry name" value="30S ribosomal protein S4, chloroplastic"/>
    <property type="match status" value="1"/>
</dbReference>
<evidence type="ECO:0000256" key="3">
    <source>
        <dbReference type="ARBA" id="ARBA00022884"/>
    </source>
</evidence>